<dbReference type="Pfam" id="PF13426">
    <property type="entry name" value="PAS_9"/>
    <property type="match status" value="1"/>
</dbReference>
<organism evidence="3 4">
    <name type="scientific">Desulfoglaeba alkanexedens ALDC</name>
    <dbReference type="NCBI Taxonomy" id="980445"/>
    <lineage>
        <taxon>Bacteria</taxon>
        <taxon>Pseudomonadati</taxon>
        <taxon>Thermodesulfobacteriota</taxon>
        <taxon>Syntrophobacteria</taxon>
        <taxon>Syntrophobacterales</taxon>
        <taxon>Syntrophobacteraceae</taxon>
        <taxon>Desulfoglaeba</taxon>
    </lineage>
</organism>
<name>A0A4P8L4U4_9BACT</name>
<sequence length="257" mass="29007">MDRLETQALSRPLGRSASFLVDRQGHHGIGPGPGRTDGSRDPVSTLFQQPERRVLRPPARARRNPRTVLFVEVNDAARRRYGYTRDELVRMTPDDLAVAGAEERVPSCPRTVLEEGQALIQAVHRTRDGKFMDVEINAKRFYWDGKPTILSIVRDMMDIPSRALHTRTQLSADCKPRCRGCPTDASTLPLPARRTLWIVRVPLMGRFRQRPFSRCGTSTACGRAETVLWKPGRPLRPHGLPLTALLCLKISPPKYRT</sequence>
<dbReference type="OrthoDB" id="7340865at2"/>
<dbReference type="InterPro" id="IPR000014">
    <property type="entry name" value="PAS"/>
</dbReference>
<dbReference type="NCBIfam" id="TIGR00229">
    <property type="entry name" value="sensory_box"/>
    <property type="match status" value="1"/>
</dbReference>
<protein>
    <submittedName>
        <fullName evidence="3">PAS domain S-box protein</fullName>
    </submittedName>
</protein>
<dbReference type="KEGG" id="dax:FDQ92_12745"/>
<dbReference type="SUPFAM" id="SSF55785">
    <property type="entry name" value="PYP-like sensor domain (PAS domain)"/>
    <property type="match status" value="1"/>
</dbReference>
<evidence type="ECO:0000313" key="3">
    <source>
        <dbReference type="EMBL" id="QCQ22959.1"/>
    </source>
</evidence>
<reference evidence="3 4" key="1">
    <citation type="submission" date="2019-05" db="EMBL/GenBank/DDBJ databases">
        <title>The Complete Genome Sequence of the n-alkane-degrading Desulfoglaeba alkanexedens ALDC reveals multiple alkylsuccinate synthase gene clusters.</title>
        <authorList>
            <person name="Callaghan A.V."/>
            <person name="Davidova I.A."/>
            <person name="Duncan K.E."/>
            <person name="Morris B."/>
            <person name="McInerney M.J."/>
        </authorList>
    </citation>
    <scope>NUCLEOTIDE SEQUENCE [LARGE SCALE GENOMIC DNA]</scope>
    <source>
        <strain evidence="3 4">ALDC</strain>
    </source>
</reference>
<dbReference type="AlphaFoldDB" id="A0A4P8L4U4"/>
<dbReference type="Proteomes" id="UP000298602">
    <property type="component" value="Chromosome"/>
</dbReference>
<feature type="domain" description="PAS" evidence="2">
    <location>
        <begin position="71"/>
        <end position="156"/>
    </location>
</feature>
<dbReference type="EMBL" id="CP040098">
    <property type="protein sequence ID" value="QCQ22959.1"/>
    <property type="molecule type" value="Genomic_DNA"/>
</dbReference>
<feature type="region of interest" description="Disordered" evidence="1">
    <location>
        <begin position="15"/>
        <end position="43"/>
    </location>
</feature>
<evidence type="ECO:0000313" key="4">
    <source>
        <dbReference type="Proteomes" id="UP000298602"/>
    </source>
</evidence>
<accession>A0A4P8L4U4</accession>
<evidence type="ECO:0000256" key="1">
    <source>
        <dbReference type="SAM" id="MobiDB-lite"/>
    </source>
</evidence>
<dbReference type="InterPro" id="IPR035965">
    <property type="entry name" value="PAS-like_dom_sf"/>
</dbReference>
<keyword evidence="4" id="KW-1185">Reference proteome</keyword>
<reference evidence="3 4" key="2">
    <citation type="submission" date="2019-05" db="EMBL/GenBank/DDBJ databases">
        <authorList>
            <person name="Suflita J.M."/>
            <person name="Marks C.R."/>
        </authorList>
    </citation>
    <scope>NUCLEOTIDE SEQUENCE [LARGE SCALE GENOMIC DNA]</scope>
    <source>
        <strain evidence="3 4">ALDC</strain>
    </source>
</reference>
<gene>
    <name evidence="3" type="ORF">FDQ92_12745</name>
</gene>
<dbReference type="CDD" id="cd00130">
    <property type="entry name" value="PAS"/>
    <property type="match status" value="1"/>
</dbReference>
<proteinExistence type="predicted"/>
<dbReference type="Gene3D" id="3.30.450.20">
    <property type="entry name" value="PAS domain"/>
    <property type="match status" value="1"/>
</dbReference>
<evidence type="ECO:0000259" key="2">
    <source>
        <dbReference type="Pfam" id="PF13426"/>
    </source>
</evidence>